<dbReference type="SUPFAM" id="SSF56112">
    <property type="entry name" value="Protein kinase-like (PK-like)"/>
    <property type="match status" value="1"/>
</dbReference>
<feature type="region of interest" description="Disordered" evidence="8">
    <location>
        <begin position="339"/>
        <end position="398"/>
    </location>
</feature>
<keyword evidence="2" id="KW-0732">Signal</keyword>
<dbReference type="SMART" id="SM00220">
    <property type="entry name" value="S_TKc"/>
    <property type="match status" value="1"/>
</dbReference>
<evidence type="ECO:0000256" key="8">
    <source>
        <dbReference type="SAM" id="MobiDB-lite"/>
    </source>
</evidence>
<dbReference type="PANTHER" id="PTHR47973">
    <property type="entry name" value="CYSTEINE-RICH RECEPTOR-LIKE PROTEIN KINASE 3"/>
    <property type="match status" value="1"/>
</dbReference>
<feature type="domain" description="Protein kinase" evidence="9">
    <location>
        <begin position="60"/>
        <end position="335"/>
    </location>
</feature>
<evidence type="ECO:0000256" key="4">
    <source>
        <dbReference type="ARBA" id="ARBA00022777"/>
    </source>
</evidence>
<keyword evidence="11" id="KW-1185">Reference proteome</keyword>
<comment type="caution">
    <text evidence="10">The sequence shown here is derived from an EMBL/GenBank/DDBJ whole genome shotgun (WGS) entry which is preliminary data.</text>
</comment>
<evidence type="ECO:0000256" key="3">
    <source>
        <dbReference type="ARBA" id="ARBA00022741"/>
    </source>
</evidence>
<evidence type="ECO:0000256" key="1">
    <source>
        <dbReference type="ARBA" id="ARBA00022679"/>
    </source>
</evidence>
<dbReference type="Gene3D" id="1.10.510.10">
    <property type="entry name" value="Transferase(Phosphotransferase) domain 1"/>
    <property type="match status" value="1"/>
</dbReference>
<evidence type="ECO:0000256" key="5">
    <source>
        <dbReference type="ARBA" id="ARBA00022840"/>
    </source>
</evidence>
<dbReference type="GO" id="GO:0005524">
    <property type="term" value="F:ATP binding"/>
    <property type="evidence" value="ECO:0007669"/>
    <property type="project" value="UniProtKB-KW"/>
</dbReference>
<gene>
    <name evidence="10" type="ORF">CKAN_01202900</name>
</gene>
<evidence type="ECO:0000256" key="7">
    <source>
        <dbReference type="ARBA" id="ARBA00023180"/>
    </source>
</evidence>
<dbReference type="Gene3D" id="3.30.200.20">
    <property type="entry name" value="Phosphorylase Kinase, domain 1"/>
    <property type="match status" value="1"/>
</dbReference>
<keyword evidence="10" id="KW-0675">Receptor</keyword>
<evidence type="ECO:0000259" key="9">
    <source>
        <dbReference type="PROSITE" id="PS50011"/>
    </source>
</evidence>
<evidence type="ECO:0000313" key="10">
    <source>
        <dbReference type="EMBL" id="RWR83278.1"/>
    </source>
</evidence>
<dbReference type="EMBL" id="QPKB01000004">
    <property type="protein sequence ID" value="RWR83278.1"/>
    <property type="molecule type" value="Genomic_DNA"/>
</dbReference>
<dbReference type="InterPro" id="IPR011009">
    <property type="entry name" value="Kinase-like_dom_sf"/>
</dbReference>
<evidence type="ECO:0000256" key="6">
    <source>
        <dbReference type="ARBA" id="ARBA00023157"/>
    </source>
</evidence>
<dbReference type="InterPro" id="IPR008271">
    <property type="entry name" value="Ser/Thr_kinase_AS"/>
</dbReference>
<feature type="compositionally biased region" description="Polar residues" evidence="8">
    <location>
        <begin position="366"/>
        <end position="384"/>
    </location>
</feature>
<dbReference type="CDD" id="cd14066">
    <property type="entry name" value="STKc_IRAK"/>
    <property type="match status" value="1"/>
</dbReference>
<keyword evidence="1" id="KW-0808">Transferase</keyword>
<dbReference type="Proteomes" id="UP000283530">
    <property type="component" value="Unassembled WGS sequence"/>
</dbReference>
<evidence type="ECO:0000256" key="2">
    <source>
        <dbReference type="ARBA" id="ARBA00022729"/>
    </source>
</evidence>
<dbReference type="OrthoDB" id="4062651at2759"/>
<reference evidence="10 11" key="1">
    <citation type="journal article" date="2019" name="Nat. Plants">
        <title>Stout camphor tree genome fills gaps in understanding of flowering plant genome evolution.</title>
        <authorList>
            <person name="Chaw S.M."/>
            <person name="Liu Y.C."/>
            <person name="Wu Y.W."/>
            <person name="Wang H.Y."/>
            <person name="Lin C.I."/>
            <person name="Wu C.S."/>
            <person name="Ke H.M."/>
            <person name="Chang L.Y."/>
            <person name="Hsu C.Y."/>
            <person name="Yang H.T."/>
            <person name="Sudianto E."/>
            <person name="Hsu M.H."/>
            <person name="Wu K.P."/>
            <person name="Wang L.N."/>
            <person name="Leebens-Mack J.H."/>
            <person name="Tsai I.J."/>
        </authorList>
    </citation>
    <scope>NUCLEOTIDE SEQUENCE [LARGE SCALE GENOMIC DNA]</scope>
    <source>
        <strain evidence="11">cv. Chaw 1501</strain>
        <tissue evidence="10">Young leaves</tissue>
    </source>
</reference>
<accession>A0A3S3MVM8</accession>
<dbReference type="STRING" id="337451.A0A3S3MVM8"/>
<keyword evidence="5" id="KW-0067">ATP-binding</keyword>
<dbReference type="InterPro" id="IPR000719">
    <property type="entry name" value="Prot_kinase_dom"/>
</dbReference>
<dbReference type="AlphaFoldDB" id="A0A3S3MVM8"/>
<dbReference type="Pfam" id="PF07714">
    <property type="entry name" value="PK_Tyr_Ser-Thr"/>
    <property type="match status" value="1"/>
</dbReference>
<keyword evidence="7" id="KW-0325">Glycoprotein</keyword>
<protein>
    <submittedName>
        <fullName evidence="10">Cysteine-rich receptor-like protein kinase 10</fullName>
    </submittedName>
</protein>
<name>A0A3S3MVM8_9MAGN</name>
<dbReference type="FunFam" id="3.30.200.20:FF:000327">
    <property type="entry name" value="Cysteine-rich receptor-like protein kinase 10"/>
    <property type="match status" value="1"/>
</dbReference>
<dbReference type="PROSITE" id="PS50011">
    <property type="entry name" value="PROTEIN_KINASE_DOM"/>
    <property type="match status" value="1"/>
</dbReference>
<dbReference type="PROSITE" id="PS00108">
    <property type="entry name" value="PROTEIN_KINASE_ST"/>
    <property type="match status" value="1"/>
</dbReference>
<dbReference type="FunFam" id="1.10.510.10:FF:000060">
    <property type="entry name" value="G-type lectin S-receptor-like serine/threonine-protein kinase"/>
    <property type="match status" value="1"/>
</dbReference>
<dbReference type="InterPro" id="IPR052059">
    <property type="entry name" value="CR_Ser/Thr_kinase"/>
</dbReference>
<keyword evidence="6" id="KW-1015">Disulfide bond</keyword>
<evidence type="ECO:0000313" key="11">
    <source>
        <dbReference type="Proteomes" id="UP000283530"/>
    </source>
</evidence>
<proteinExistence type="predicted"/>
<keyword evidence="3" id="KW-0547">Nucleotide-binding</keyword>
<keyword evidence="4 10" id="KW-0418">Kinase</keyword>
<dbReference type="InterPro" id="IPR001245">
    <property type="entry name" value="Ser-Thr/Tyr_kinase_cat_dom"/>
</dbReference>
<sequence>MKTGKFIETLAKALASRLQKALSSSSSDSSDQQEEVLQEITAQEQKQFPFETLLAATRDFHPKLKLGEGGFGPVYKGKLGDGREIAVKKLCRGSKQGRREFANEARLLSRVQHKNVVNLLGYCAHGTEKLLVYEYVANESLDKLLFFDERKRGELDWKRRHEVIVGVARGLLYLHEDSPCRIIHRDIKASNILLDHKWVPKIGDFGMARLFPEDQPQVNTRVAGTNGYMAPEYAMHGLLSVKADVFSFGVLVLELISGKRNATFKSEVDAQNLLQWAWKLHKKGRALEIIDPILVPKEATDQILMCIQIGLLCTQGDPKLRPTMRRVVVMLSKKLGSLEEPTRPGYPGARYMRSSHRRSSSKEQHSASVSTSNLDTTITCTLTESPGPLSHQRHQSES</sequence>
<dbReference type="GO" id="GO:0004672">
    <property type="term" value="F:protein kinase activity"/>
    <property type="evidence" value="ECO:0007669"/>
    <property type="project" value="InterPro"/>
</dbReference>
<organism evidence="10 11">
    <name type="scientific">Cinnamomum micranthum f. kanehirae</name>
    <dbReference type="NCBI Taxonomy" id="337451"/>
    <lineage>
        <taxon>Eukaryota</taxon>
        <taxon>Viridiplantae</taxon>
        <taxon>Streptophyta</taxon>
        <taxon>Embryophyta</taxon>
        <taxon>Tracheophyta</taxon>
        <taxon>Spermatophyta</taxon>
        <taxon>Magnoliopsida</taxon>
        <taxon>Magnoliidae</taxon>
        <taxon>Laurales</taxon>
        <taxon>Lauraceae</taxon>
        <taxon>Cinnamomum</taxon>
    </lineage>
</organism>